<protein>
    <recommendedName>
        <fullName evidence="2">DUF1559 domain-containing protein</fullName>
    </recommendedName>
</protein>
<name>F0SFB6_RUBBR</name>
<dbReference type="Pfam" id="PF07596">
    <property type="entry name" value="SBP_bac_10"/>
    <property type="match status" value="1"/>
</dbReference>
<dbReference type="OrthoDB" id="261883at2"/>
<organism evidence="3 4">
    <name type="scientific">Rubinisphaera brasiliensis (strain ATCC 49424 / DSM 5305 / JCM 21570 / IAM 15109 / NBRC 103401 / IFAM 1448)</name>
    <name type="common">Planctomyces brasiliensis</name>
    <dbReference type="NCBI Taxonomy" id="756272"/>
    <lineage>
        <taxon>Bacteria</taxon>
        <taxon>Pseudomonadati</taxon>
        <taxon>Planctomycetota</taxon>
        <taxon>Planctomycetia</taxon>
        <taxon>Planctomycetales</taxon>
        <taxon>Planctomycetaceae</taxon>
        <taxon>Rubinisphaera</taxon>
    </lineage>
</organism>
<evidence type="ECO:0000256" key="1">
    <source>
        <dbReference type="SAM" id="Phobius"/>
    </source>
</evidence>
<gene>
    <name evidence="3" type="ordered locus">Plabr_1712</name>
</gene>
<evidence type="ECO:0000313" key="4">
    <source>
        <dbReference type="Proteomes" id="UP000006860"/>
    </source>
</evidence>
<dbReference type="Gene3D" id="3.30.700.10">
    <property type="entry name" value="Glycoprotein, Type 4 Pilin"/>
    <property type="match status" value="1"/>
</dbReference>
<dbReference type="InterPro" id="IPR011453">
    <property type="entry name" value="DUF1559"/>
</dbReference>
<dbReference type="PANTHER" id="PTHR30093:SF2">
    <property type="entry name" value="TYPE II SECRETION SYSTEM PROTEIN H"/>
    <property type="match status" value="1"/>
</dbReference>
<dbReference type="EMBL" id="CP002546">
    <property type="protein sequence ID" value="ADY59323.1"/>
    <property type="molecule type" value="Genomic_DNA"/>
</dbReference>
<keyword evidence="1" id="KW-1133">Transmembrane helix</keyword>
<dbReference type="InterPro" id="IPR027558">
    <property type="entry name" value="Pre_pil_HX9DG_C"/>
</dbReference>
<dbReference type="eggNOG" id="COG2165">
    <property type="taxonomic scope" value="Bacteria"/>
</dbReference>
<dbReference type="HOGENOM" id="CLU_041661_0_0_0"/>
<dbReference type="Proteomes" id="UP000006860">
    <property type="component" value="Chromosome"/>
</dbReference>
<dbReference type="PANTHER" id="PTHR30093">
    <property type="entry name" value="GENERAL SECRETION PATHWAY PROTEIN G"/>
    <property type="match status" value="1"/>
</dbReference>
<keyword evidence="4" id="KW-1185">Reference proteome</keyword>
<keyword evidence="1" id="KW-0472">Membrane</keyword>
<dbReference type="InterPro" id="IPR045584">
    <property type="entry name" value="Pilin-like"/>
</dbReference>
<feature type="domain" description="DUF1559" evidence="2">
    <location>
        <begin position="34"/>
        <end position="297"/>
    </location>
</feature>
<dbReference type="RefSeq" id="WP_013628050.1">
    <property type="nucleotide sequence ID" value="NC_015174.1"/>
</dbReference>
<dbReference type="SUPFAM" id="SSF54523">
    <property type="entry name" value="Pili subunits"/>
    <property type="match status" value="1"/>
</dbReference>
<evidence type="ECO:0000313" key="3">
    <source>
        <dbReference type="EMBL" id="ADY59323.1"/>
    </source>
</evidence>
<dbReference type="InterPro" id="IPR012902">
    <property type="entry name" value="N_methyl_site"/>
</dbReference>
<dbReference type="Pfam" id="PF07963">
    <property type="entry name" value="N_methyl"/>
    <property type="match status" value="1"/>
</dbReference>
<reference evidence="4" key="1">
    <citation type="submission" date="2011-02" db="EMBL/GenBank/DDBJ databases">
        <title>The complete genome of Planctomyces brasiliensis DSM 5305.</title>
        <authorList>
            <person name="Lucas S."/>
            <person name="Copeland A."/>
            <person name="Lapidus A."/>
            <person name="Bruce D."/>
            <person name="Goodwin L."/>
            <person name="Pitluck S."/>
            <person name="Kyrpides N."/>
            <person name="Mavromatis K."/>
            <person name="Pagani I."/>
            <person name="Ivanova N."/>
            <person name="Ovchinnikova G."/>
            <person name="Lu M."/>
            <person name="Detter J.C."/>
            <person name="Han C."/>
            <person name="Land M."/>
            <person name="Hauser L."/>
            <person name="Markowitz V."/>
            <person name="Cheng J.-F."/>
            <person name="Hugenholtz P."/>
            <person name="Woyke T."/>
            <person name="Wu D."/>
            <person name="Tindall B."/>
            <person name="Pomrenke H.G."/>
            <person name="Brambilla E."/>
            <person name="Klenk H.-P."/>
            <person name="Eisen J.A."/>
        </authorList>
    </citation>
    <scope>NUCLEOTIDE SEQUENCE [LARGE SCALE GENOMIC DNA]</scope>
    <source>
        <strain evidence="4">ATCC 49424 / DSM 5305 / JCM 21570 / NBRC 103401 / IFAM 1448</strain>
    </source>
</reference>
<dbReference type="KEGG" id="pbs:Plabr_1712"/>
<dbReference type="NCBIfam" id="TIGR04294">
    <property type="entry name" value="pre_pil_HX9DG"/>
    <property type="match status" value="1"/>
</dbReference>
<accession>F0SFB6</accession>
<evidence type="ECO:0000259" key="2">
    <source>
        <dbReference type="Pfam" id="PF07596"/>
    </source>
</evidence>
<sequence>MVQRRNRSAFTLIELLVVIAIIAILVALLLPAVQQAREAARRSSCKNNMKQLGLALHNYHDTHKVFPPGAIGVRLSDGSTQFREASNPVSLAGWGTFILPFVEEAALYDRISERLFNNSGPGAGTAWYNDTGANSVNDELAVLSVATYQCPSDPAGGTNSEMDDYGTSNYVASAGGAPHSNSANRPVGTTPLGMFGFNTRFDFASVKDGTSNTFMIGERSTDTADGRASIWMGHRDDDGGGVQYAEYEIMSLVWDETAARLNGTGNNGRAFSSPHPGGVQFLLGDGSVRFVSENIDHTDVLPNLANRADGNVVGEF</sequence>
<keyword evidence="1" id="KW-0812">Transmembrane</keyword>
<dbReference type="STRING" id="756272.Plabr_1712"/>
<dbReference type="AlphaFoldDB" id="F0SFB6"/>
<proteinExistence type="predicted"/>
<dbReference type="NCBIfam" id="TIGR02532">
    <property type="entry name" value="IV_pilin_GFxxxE"/>
    <property type="match status" value="1"/>
</dbReference>
<feature type="transmembrane region" description="Helical" evidence="1">
    <location>
        <begin position="12"/>
        <end position="33"/>
    </location>
</feature>